<keyword evidence="2" id="KW-1185">Reference proteome</keyword>
<dbReference type="InterPro" id="IPR004401">
    <property type="entry name" value="YbaB/EbfC"/>
</dbReference>
<protein>
    <recommendedName>
        <fullName evidence="3">YbaB/EbfC DNA-binding family protein</fullName>
    </recommendedName>
</protein>
<dbReference type="InterPro" id="IPR036894">
    <property type="entry name" value="YbaB-like_sf"/>
</dbReference>
<dbReference type="STRING" id="471853.Bcav_1047"/>
<dbReference type="AlphaFoldDB" id="C5C0C2"/>
<dbReference type="Gene3D" id="3.30.1310.10">
    <property type="entry name" value="Nucleoid-associated protein YbaB-like domain"/>
    <property type="match status" value="1"/>
</dbReference>
<dbReference type="EMBL" id="CP001618">
    <property type="protein sequence ID" value="ACQ79308.1"/>
    <property type="molecule type" value="Genomic_DNA"/>
</dbReference>
<dbReference type="OrthoDB" id="4829453at2"/>
<organism evidence="1 2">
    <name type="scientific">Beutenbergia cavernae (strain ATCC BAA-8 / DSM 12333 / CCUG 43141 / JCM 11478 / NBRC 16432 / NCIMB 13614 / HKI 0122)</name>
    <dbReference type="NCBI Taxonomy" id="471853"/>
    <lineage>
        <taxon>Bacteria</taxon>
        <taxon>Bacillati</taxon>
        <taxon>Actinomycetota</taxon>
        <taxon>Actinomycetes</taxon>
        <taxon>Micrococcales</taxon>
        <taxon>Beutenbergiaceae</taxon>
        <taxon>Beutenbergia</taxon>
    </lineage>
</organism>
<dbReference type="Pfam" id="PF02575">
    <property type="entry name" value="YbaB_DNA_bd"/>
    <property type="match status" value="1"/>
</dbReference>
<gene>
    <name evidence="1" type="ordered locus">Bcav_1047</name>
</gene>
<evidence type="ECO:0000313" key="1">
    <source>
        <dbReference type="EMBL" id="ACQ79308.1"/>
    </source>
</evidence>
<dbReference type="GO" id="GO:0003677">
    <property type="term" value="F:DNA binding"/>
    <property type="evidence" value="ECO:0007669"/>
    <property type="project" value="InterPro"/>
</dbReference>
<proteinExistence type="predicted"/>
<reference evidence="1 2" key="1">
    <citation type="journal article" date="2009" name="Stand. Genomic Sci.">
        <title>Complete genome sequence of Beutenbergia cavernae type strain (HKI 0122).</title>
        <authorList>
            <person name="Land M."/>
            <person name="Pukall R."/>
            <person name="Abt B."/>
            <person name="Goker M."/>
            <person name="Rohde M."/>
            <person name="Glavina Del Rio T."/>
            <person name="Tice H."/>
            <person name="Copeland A."/>
            <person name="Cheng J.F."/>
            <person name="Lucas S."/>
            <person name="Chen F."/>
            <person name="Nolan M."/>
            <person name="Bruce D."/>
            <person name="Goodwin L."/>
            <person name="Pitluck S."/>
            <person name="Ivanova N."/>
            <person name="Mavromatis K."/>
            <person name="Ovchinnikova G."/>
            <person name="Pati A."/>
            <person name="Chen A."/>
            <person name="Palaniappan K."/>
            <person name="Hauser L."/>
            <person name="Chang Y.J."/>
            <person name="Jefferies C.C."/>
            <person name="Saunders E."/>
            <person name="Brettin T."/>
            <person name="Detter J.C."/>
            <person name="Han C."/>
            <person name="Chain P."/>
            <person name="Bristow J."/>
            <person name="Eisen J.A."/>
            <person name="Markowitz V."/>
            <person name="Hugenholtz P."/>
            <person name="Kyrpides N.C."/>
            <person name="Klenk H.P."/>
            <person name="Lapidus A."/>
        </authorList>
    </citation>
    <scope>NUCLEOTIDE SEQUENCE [LARGE SCALE GENOMIC DNA]</scope>
    <source>
        <strain evidence="2">ATCC BAA-8 / DSM 12333 / NBRC 16432</strain>
    </source>
</reference>
<dbReference type="HOGENOM" id="CLU_1999456_0_0_11"/>
<sequence>MPMSAFYDPDEALARVEADIAAAQERASAAQEVRAKIDEVRGVARSERGEVVAQVDPTGLLRDLELSDAATRLRADALSTLIVRTVRAAMQDASRQAVAIMDDAFGAGSAVSRQLQDELDQRMR</sequence>
<evidence type="ECO:0008006" key="3">
    <source>
        <dbReference type="Google" id="ProtNLM"/>
    </source>
</evidence>
<evidence type="ECO:0000313" key="2">
    <source>
        <dbReference type="Proteomes" id="UP000007962"/>
    </source>
</evidence>
<name>C5C0C2_BEUC1</name>
<dbReference type="Proteomes" id="UP000007962">
    <property type="component" value="Chromosome"/>
</dbReference>
<dbReference type="KEGG" id="bcv:Bcav_1047"/>
<accession>C5C0C2</accession>
<dbReference type="SUPFAM" id="SSF82607">
    <property type="entry name" value="YbaB-like"/>
    <property type="match status" value="1"/>
</dbReference>